<dbReference type="GO" id="GO:0000776">
    <property type="term" value="C:kinetochore"/>
    <property type="evidence" value="ECO:0007669"/>
    <property type="project" value="InterPro"/>
</dbReference>
<protein>
    <recommendedName>
        <fullName evidence="2">Kinetochore protein Sos7 coiled-coil domain-containing protein</fullName>
    </recommendedName>
</protein>
<dbReference type="EMBL" id="CP138897">
    <property type="protein sequence ID" value="WPK26343.1"/>
    <property type="molecule type" value="Genomic_DNA"/>
</dbReference>
<dbReference type="KEGG" id="asau:88174757"/>
<dbReference type="GeneID" id="88174757"/>
<sequence>MPEPTSVSLLRDISLHRAEAVFRDALSSSTLNFVNPNLIHDELTNLKDLSSKLKFQYLEQETRDKFLRHILLEDEKDVSQANVDQLASSNALAKADLKQTKEELAQLLQESELVSEEVIVLSKEHAAKQIQVDDMLRETTELQEELDSLLNEPENENYKTLLQMHKLIDTENIGLEEAMCIAENAAALEALAVEEIRTQVAAADLQVKQNAELEKELEVQIQELKDQLELIERLKQGVVLDPLQIHAQTLLGVNSVLQKFIGTDYEIKAKHDSFELTIGQRTVVLDNQLNILMGLTEVSGKLKLLVNCAGKDKFWKLLRLLSTMICDQETQNTQSM</sequence>
<dbReference type="AlphaFoldDB" id="A0AAX4HCS6"/>
<dbReference type="PANTHER" id="PTHR37329">
    <property type="entry name" value="KINETOCHORE PROTEIN SOS7"/>
    <property type="match status" value="1"/>
</dbReference>
<dbReference type="InterPro" id="IPR037475">
    <property type="entry name" value="Sos7"/>
</dbReference>
<dbReference type="GO" id="GO:0051315">
    <property type="term" value="P:attachment of mitotic spindle microtubules to kinetochore"/>
    <property type="evidence" value="ECO:0007669"/>
    <property type="project" value="TreeGrafter"/>
</dbReference>
<dbReference type="RefSeq" id="XP_062878724.1">
    <property type="nucleotide sequence ID" value="XM_063022654.1"/>
</dbReference>
<dbReference type="GO" id="GO:0034501">
    <property type="term" value="P:protein localization to kinetochore"/>
    <property type="evidence" value="ECO:0007669"/>
    <property type="project" value="InterPro"/>
</dbReference>
<feature type="coiled-coil region" evidence="1">
    <location>
        <begin position="83"/>
        <end position="152"/>
    </location>
</feature>
<evidence type="ECO:0000256" key="1">
    <source>
        <dbReference type="SAM" id="Coils"/>
    </source>
</evidence>
<dbReference type="Proteomes" id="UP001338582">
    <property type="component" value="Chromosome 4"/>
</dbReference>
<dbReference type="Pfam" id="PF20882">
    <property type="entry name" value="Sos7"/>
    <property type="match status" value="1"/>
</dbReference>
<evidence type="ECO:0000313" key="3">
    <source>
        <dbReference type="EMBL" id="WPK26343.1"/>
    </source>
</evidence>
<keyword evidence="1" id="KW-0175">Coiled coil</keyword>
<evidence type="ECO:0000313" key="4">
    <source>
        <dbReference type="Proteomes" id="UP001338582"/>
    </source>
</evidence>
<name>A0AAX4HCS6_9ASCO</name>
<organism evidence="3 4">
    <name type="scientific">Australozyma saopauloensis</name>
    <dbReference type="NCBI Taxonomy" id="291208"/>
    <lineage>
        <taxon>Eukaryota</taxon>
        <taxon>Fungi</taxon>
        <taxon>Dikarya</taxon>
        <taxon>Ascomycota</taxon>
        <taxon>Saccharomycotina</taxon>
        <taxon>Pichiomycetes</taxon>
        <taxon>Metschnikowiaceae</taxon>
        <taxon>Australozyma</taxon>
    </lineage>
</organism>
<dbReference type="PANTHER" id="PTHR37329:SF1">
    <property type="entry name" value="KINETOCHORE PROTEIN SOS7"/>
    <property type="match status" value="1"/>
</dbReference>
<keyword evidence="4" id="KW-1185">Reference proteome</keyword>
<proteinExistence type="predicted"/>
<feature type="coiled-coil region" evidence="1">
    <location>
        <begin position="203"/>
        <end position="234"/>
    </location>
</feature>
<feature type="domain" description="Kinetochore protein Sos7 coiled-coil" evidence="2">
    <location>
        <begin position="49"/>
        <end position="118"/>
    </location>
</feature>
<gene>
    <name evidence="3" type="ORF">PUMCH_003694</name>
</gene>
<accession>A0AAX4HCS6</accession>
<evidence type="ECO:0000259" key="2">
    <source>
        <dbReference type="Pfam" id="PF20882"/>
    </source>
</evidence>
<reference evidence="3 4" key="1">
    <citation type="submission" date="2023-10" db="EMBL/GenBank/DDBJ databases">
        <title>Draft Genome Sequence of Candida saopaulonensis from a very Premature Infant with Sepsis.</title>
        <authorList>
            <person name="Ning Y."/>
            <person name="Dai R."/>
            <person name="Xiao M."/>
            <person name="Xu Y."/>
            <person name="Yan Q."/>
            <person name="Zhang L."/>
        </authorList>
    </citation>
    <scope>NUCLEOTIDE SEQUENCE [LARGE SCALE GENOMIC DNA]</scope>
    <source>
        <strain evidence="3 4">19XY460</strain>
    </source>
</reference>
<dbReference type="InterPro" id="IPR048781">
    <property type="entry name" value="Sos7_CC"/>
</dbReference>